<evidence type="ECO:0000256" key="2">
    <source>
        <dbReference type="SAM" id="SignalP"/>
    </source>
</evidence>
<proteinExistence type="predicted"/>
<feature type="domain" description="ATP-grasp fold PylC-type" evidence="3">
    <location>
        <begin position="127"/>
        <end position="258"/>
    </location>
</feature>
<dbReference type="GO" id="GO:0005524">
    <property type="term" value="F:ATP binding"/>
    <property type="evidence" value="ECO:0007669"/>
    <property type="project" value="InterPro"/>
</dbReference>
<evidence type="ECO:0000256" key="1">
    <source>
        <dbReference type="SAM" id="MobiDB-lite"/>
    </source>
</evidence>
<evidence type="ECO:0000313" key="4">
    <source>
        <dbReference type="EMBL" id="QDV34147.1"/>
    </source>
</evidence>
<feature type="chain" id="PRO_5022005064" evidence="2">
    <location>
        <begin position="17"/>
        <end position="380"/>
    </location>
</feature>
<dbReference type="EMBL" id="CP036426">
    <property type="protein sequence ID" value="QDV34147.1"/>
    <property type="molecule type" value="Genomic_DNA"/>
</dbReference>
<dbReference type="RefSeq" id="WP_197446856.1">
    <property type="nucleotide sequence ID" value="NZ_CP036426.1"/>
</dbReference>
<dbReference type="Gene3D" id="3.30.470.20">
    <property type="entry name" value="ATP-grasp fold, B domain"/>
    <property type="match status" value="1"/>
</dbReference>
<dbReference type="KEGG" id="tpla:ElP_20300"/>
<evidence type="ECO:0000259" key="3">
    <source>
        <dbReference type="Pfam" id="PF02655"/>
    </source>
</evidence>
<feature type="region of interest" description="Disordered" evidence="1">
    <location>
        <begin position="312"/>
        <end position="337"/>
    </location>
</feature>
<dbReference type="Pfam" id="PF02655">
    <property type="entry name" value="ATP-grasp_3"/>
    <property type="match status" value="1"/>
</dbReference>
<dbReference type="Proteomes" id="UP000317835">
    <property type="component" value="Chromosome"/>
</dbReference>
<gene>
    <name evidence="4" type="ORF">ElP_20300</name>
</gene>
<keyword evidence="5" id="KW-1185">Reference proteome</keyword>
<protein>
    <submittedName>
        <fullName evidence="4">ATP-grasp domain protein</fullName>
    </submittedName>
</protein>
<reference evidence="4 5" key="1">
    <citation type="submission" date="2019-02" db="EMBL/GenBank/DDBJ databases">
        <title>Deep-cultivation of Planctomycetes and their phenomic and genomic characterization uncovers novel biology.</title>
        <authorList>
            <person name="Wiegand S."/>
            <person name="Jogler M."/>
            <person name="Boedeker C."/>
            <person name="Pinto D."/>
            <person name="Vollmers J."/>
            <person name="Rivas-Marin E."/>
            <person name="Kohn T."/>
            <person name="Peeters S.H."/>
            <person name="Heuer A."/>
            <person name="Rast P."/>
            <person name="Oberbeckmann S."/>
            <person name="Bunk B."/>
            <person name="Jeske O."/>
            <person name="Meyerdierks A."/>
            <person name="Storesund J.E."/>
            <person name="Kallscheuer N."/>
            <person name="Luecker S."/>
            <person name="Lage O.M."/>
            <person name="Pohl T."/>
            <person name="Merkel B.J."/>
            <person name="Hornburger P."/>
            <person name="Mueller R.-W."/>
            <person name="Bruemmer F."/>
            <person name="Labrenz M."/>
            <person name="Spormann A.M."/>
            <person name="Op den Camp H."/>
            <person name="Overmann J."/>
            <person name="Amann R."/>
            <person name="Jetten M.S.M."/>
            <person name="Mascher T."/>
            <person name="Medema M.H."/>
            <person name="Devos D.P."/>
            <person name="Kaster A.-K."/>
            <person name="Ovreas L."/>
            <person name="Rohde M."/>
            <person name="Galperin M.Y."/>
            <person name="Jogler C."/>
        </authorList>
    </citation>
    <scope>NUCLEOTIDE SEQUENCE [LARGE SCALE GENOMIC DNA]</scope>
    <source>
        <strain evidence="4 5">ElP</strain>
    </source>
</reference>
<keyword evidence="2" id="KW-0732">Signal</keyword>
<organism evidence="4 5">
    <name type="scientific">Tautonia plasticadhaerens</name>
    <dbReference type="NCBI Taxonomy" id="2527974"/>
    <lineage>
        <taxon>Bacteria</taxon>
        <taxon>Pseudomonadati</taxon>
        <taxon>Planctomycetota</taxon>
        <taxon>Planctomycetia</taxon>
        <taxon>Isosphaerales</taxon>
        <taxon>Isosphaeraceae</taxon>
        <taxon>Tautonia</taxon>
    </lineage>
</organism>
<accession>A0A518GZY1</accession>
<name>A0A518GZY1_9BACT</name>
<feature type="signal peptide" evidence="2">
    <location>
        <begin position="1"/>
        <end position="16"/>
    </location>
</feature>
<dbReference type="GO" id="GO:0046872">
    <property type="term" value="F:metal ion binding"/>
    <property type="evidence" value="ECO:0007669"/>
    <property type="project" value="InterPro"/>
</dbReference>
<dbReference type="InterPro" id="IPR003806">
    <property type="entry name" value="ATP-grasp_PylC-type"/>
</dbReference>
<dbReference type="AlphaFoldDB" id="A0A518GZY1"/>
<evidence type="ECO:0000313" key="5">
    <source>
        <dbReference type="Proteomes" id="UP000317835"/>
    </source>
</evidence>
<sequence length="380" mass="40519" precursor="true">MSAPLLILGASVRALASSALRAGFDPVAVDLFADDDLAASCPARRVDPAAYPADLPRIAAECPPGPWMYTGALENHPGVIDRIAADRPLWGVDGPTLRRVRDPIALADALRRARLPALDVALDPDGLPPDGTWLVKPIRSAAGAGIRPFLGSERGPTGSAYFQRFQPGKSGSALFVGENGSARLVGVTRQRIGRVGSPFGYLGSEGPIWPPVAMRAQLGRTGSTLAEAFGLRGLFGVDFVADGGIAWPTEVNPRYTASVEVIEYATGLALLREHARAFGAGVEGHGTCLDSDRRFACKVVVFADRDGTVPASHRWPRFDPTSPEPPPVADLPAPGSSFRAGQPVLTLLERAEDARDCRRRIARRLRGWREILAGWSTLDD</sequence>
<dbReference type="SUPFAM" id="SSF56059">
    <property type="entry name" value="Glutathione synthetase ATP-binding domain-like"/>
    <property type="match status" value="1"/>
</dbReference>